<sequence length="293" mass="33392">MEEQNFVNFKKVRGLGDMLSDTFKFLSVEWKPFFGTILKIAIVPVLIAVCFALYFVMSFMPMYADLLQFSQYENDINFNFSQLLIPFIGFIFAYLVAYALVTVASLSYIKSYVENKGTVNYKEVQKLSKENFWSYVGLFFLVGIIVGFGLLFCFVPGIYLGVVLSLSICLLIFQNKGVFDAINDSFGFIKEHWWETFGILIVVQILIGVVGYVVNLPATMYMGTDMALMIQNQETADLISIFSDPVYLGFLGFAYLAKFVLYILSIIVTVFIYFDIKEQRNPSSDMINEIGVR</sequence>
<evidence type="ECO:0000313" key="3">
    <source>
        <dbReference type="Proteomes" id="UP000092612"/>
    </source>
</evidence>
<keyword evidence="1" id="KW-0472">Membrane</keyword>
<evidence type="ECO:0000313" key="2">
    <source>
        <dbReference type="EMBL" id="OBY65305.1"/>
    </source>
</evidence>
<organism evidence="2 3">
    <name type="scientific">Polaribacter reichenbachii</name>
    <dbReference type="NCBI Taxonomy" id="996801"/>
    <lineage>
        <taxon>Bacteria</taxon>
        <taxon>Pseudomonadati</taxon>
        <taxon>Bacteroidota</taxon>
        <taxon>Flavobacteriia</taxon>
        <taxon>Flavobacteriales</taxon>
        <taxon>Flavobacteriaceae</taxon>
    </lineage>
</organism>
<dbReference type="KEGG" id="prn:BW723_12380"/>
<keyword evidence="3" id="KW-1185">Reference proteome</keyword>
<feature type="transmembrane region" description="Helical" evidence="1">
    <location>
        <begin position="247"/>
        <end position="274"/>
    </location>
</feature>
<dbReference type="RefSeq" id="WP_068360615.1">
    <property type="nucleotide sequence ID" value="NZ_CP019337.1"/>
</dbReference>
<reference evidence="3" key="1">
    <citation type="submission" date="2016-02" db="EMBL/GenBank/DDBJ databases">
        <title>Paenibacillus sp. LPB0068, isolated from Crassostrea gigas.</title>
        <authorList>
            <person name="Shin S.-K."/>
            <person name="Yi H."/>
        </authorList>
    </citation>
    <scope>NUCLEOTIDE SEQUENCE [LARGE SCALE GENOMIC DNA]</scope>
    <source>
        <strain evidence="3">KCTC 23969</strain>
    </source>
</reference>
<gene>
    <name evidence="2" type="ORF">LPB301_09390</name>
</gene>
<feature type="transmembrane region" description="Helical" evidence="1">
    <location>
        <begin position="157"/>
        <end position="173"/>
    </location>
</feature>
<dbReference type="AlphaFoldDB" id="A0A1B8U0B4"/>
<dbReference type="OrthoDB" id="1049480at2"/>
<feature type="transmembrane region" description="Helical" evidence="1">
    <location>
        <begin position="193"/>
        <end position="214"/>
    </location>
</feature>
<keyword evidence="1" id="KW-0812">Transmembrane</keyword>
<feature type="transmembrane region" description="Helical" evidence="1">
    <location>
        <begin position="132"/>
        <end position="151"/>
    </location>
</feature>
<feature type="transmembrane region" description="Helical" evidence="1">
    <location>
        <begin position="40"/>
        <end position="63"/>
    </location>
</feature>
<dbReference type="Proteomes" id="UP000092612">
    <property type="component" value="Unassembled WGS sequence"/>
</dbReference>
<dbReference type="EMBL" id="LSFL01000031">
    <property type="protein sequence ID" value="OBY65305.1"/>
    <property type="molecule type" value="Genomic_DNA"/>
</dbReference>
<protein>
    <recommendedName>
        <fullName evidence="4">Glycerophosphoryl diester phosphodiesterase membrane domain-containing protein</fullName>
    </recommendedName>
</protein>
<keyword evidence="1" id="KW-1133">Transmembrane helix</keyword>
<comment type="caution">
    <text evidence="2">The sequence shown here is derived from an EMBL/GenBank/DDBJ whole genome shotgun (WGS) entry which is preliminary data.</text>
</comment>
<name>A0A1B8U0B4_9FLAO</name>
<feature type="transmembrane region" description="Helical" evidence="1">
    <location>
        <begin position="83"/>
        <end position="109"/>
    </location>
</feature>
<proteinExistence type="predicted"/>
<dbReference type="STRING" id="996801.BW723_12380"/>
<evidence type="ECO:0000256" key="1">
    <source>
        <dbReference type="SAM" id="Phobius"/>
    </source>
</evidence>
<accession>A0A1B8U0B4</accession>
<evidence type="ECO:0008006" key="4">
    <source>
        <dbReference type="Google" id="ProtNLM"/>
    </source>
</evidence>